<keyword evidence="2" id="KW-0460">Magnesium</keyword>
<evidence type="ECO:0000313" key="4">
    <source>
        <dbReference type="EMBL" id="MDA2806963.1"/>
    </source>
</evidence>
<organism evidence="4 5">
    <name type="scientific">Nocardiopsis suaedae</name>
    <dbReference type="NCBI Taxonomy" id="3018444"/>
    <lineage>
        <taxon>Bacteria</taxon>
        <taxon>Bacillati</taxon>
        <taxon>Actinomycetota</taxon>
        <taxon>Actinomycetes</taxon>
        <taxon>Streptosporangiales</taxon>
        <taxon>Nocardiopsidaceae</taxon>
        <taxon>Nocardiopsis</taxon>
    </lineage>
</organism>
<dbReference type="EMBL" id="JAQFWP010000044">
    <property type="protein sequence ID" value="MDA2806963.1"/>
    <property type="molecule type" value="Genomic_DNA"/>
</dbReference>
<protein>
    <recommendedName>
        <fullName evidence="2">Terpene synthase</fullName>
        <ecNumber evidence="2">4.2.3.-</ecNumber>
    </recommendedName>
</protein>
<dbReference type="InterPro" id="IPR034686">
    <property type="entry name" value="Terpene_cyclase-like_2"/>
</dbReference>
<dbReference type="PANTHER" id="PTHR35201:SF4">
    <property type="entry name" value="BETA-PINACENE SYNTHASE-RELATED"/>
    <property type="match status" value="1"/>
</dbReference>
<dbReference type="SFLD" id="SFLDG01020">
    <property type="entry name" value="Terpene_Cyclase_Like_2"/>
    <property type="match status" value="2"/>
</dbReference>
<feature type="region of interest" description="Disordered" evidence="3">
    <location>
        <begin position="708"/>
        <end position="758"/>
    </location>
</feature>
<dbReference type="InterPro" id="IPR008949">
    <property type="entry name" value="Isoprenoid_synthase_dom_sf"/>
</dbReference>
<comment type="similarity">
    <text evidence="2">Belongs to the terpene synthase family.</text>
</comment>
<evidence type="ECO:0000256" key="3">
    <source>
        <dbReference type="SAM" id="MobiDB-lite"/>
    </source>
</evidence>
<dbReference type="Gene3D" id="1.10.600.10">
    <property type="entry name" value="Farnesyl Diphosphate Synthase"/>
    <property type="match status" value="2"/>
</dbReference>
<dbReference type="RefSeq" id="WP_270679594.1">
    <property type="nucleotide sequence ID" value="NZ_JAQFWP010000044.1"/>
</dbReference>
<evidence type="ECO:0000256" key="2">
    <source>
        <dbReference type="RuleBase" id="RU366034"/>
    </source>
</evidence>
<dbReference type="SUPFAM" id="SSF48576">
    <property type="entry name" value="Terpenoid synthases"/>
    <property type="match status" value="2"/>
</dbReference>
<comment type="caution">
    <text evidence="4">The sequence shown here is derived from an EMBL/GenBank/DDBJ whole genome shotgun (WGS) entry which is preliminary data.</text>
</comment>
<evidence type="ECO:0000256" key="1">
    <source>
        <dbReference type="ARBA" id="ARBA00023239"/>
    </source>
</evidence>
<dbReference type="EC" id="4.2.3.-" evidence="2"/>
<keyword evidence="5" id="KW-1185">Reference proteome</keyword>
<sequence length="758" mass="83742">MHPYRIPPFYALYPARLNPHVEAAREHSRAWTEEMGIFDDTGPDGTPVWTREKYEAHDFPLLAAYTHPDCDERLMKLAADWYVWVFYFDDHFLEMFKRTRDKEAAKAYLLGLRAYMPLDPGDGVPEAGAPVERSLADLWLRTAPAMSRDWRERFLGYTRNLTDESLRELVSIAKDEVANPIDYLQMRRRAGGAEWSAGLVEAVLGAELPARVARTRPLRVVTDAFADAAGMHNDVYSYVREVEEEGELDNGVLVMDTFLECGPQRAAEVMRDVVGSRMRLIENTAATELPPLFAEHALDDAEKGRVLRYVKGLQEWFSGTDAWHLESGRYPGAASVAATDGLPVPKGTGTAAVRAAATVALGSRAFATSHGPVQRTPAEPVEPPDFAMPYPARTSPHLDRVRAHTKGWAGTTGMLSTPVWDEAAFDAADYGLFAALTHPEAGAEELDLVADWHVWGFYLDDLFVQEFKLTRDRAGARAYLEGLEAFLPEEPGAAPAPADPAQRGLADLWRRTAPLLSPTARRSFPRVLADFTGSWLWELANDAQHRVPDPIDYIEMRRRTGGTLFSLELARLADGDGPGGPLPEDFLADDAVRSLNESWADVGPLRNDILSYRKEMEEEADVNNGVLVAQRFFGTSAQDAARILSAAADARLEEFERAAREDVPALCAEMELGREATARVERYMNALRLWLAGDRAWSAATGRYRAVPASGAPGATSPVLRRLLGGPRGPGTAAARLPRPSAPDHPHTRPRLDERCAP</sequence>
<evidence type="ECO:0000313" key="5">
    <source>
        <dbReference type="Proteomes" id="UP001165685"/>
    </source>
</evidence>
<comment type="cofactor">
    <cofactor evidence="2">
        <name>Mg(2+)</name>
        <dbReference type="ChEBI" id="CHEBI:18420"/>
    </cofactor>
</comment>
<dbReference type="Pfam" id="PF19086">
    <property type="entry name" value="Terpene_syn_C_2"/>
    <property type="match status" value="2"/>
</dbReference>
<keyword evidence="1 2" id="KW-0456">Lyase</keyword>
<accession>A0ABT4TQJ7</accession>
<name>A0ABT4TQJ7_9ACTN</name>
<proteinExistence type="inferred from homology"/>
<dbReference type="Proteomes" id="UP001165685">
    <property type="component" value="Unassembled WGS sequence"/>
</dbReference>
<feature type="compositionally biased region" description="Low complexity" evidence="3">
    <location>
        <begin position="720"/>
        <end position="739"/>
    </location>
</feature>
<dbReference type="SFLD" id="SFLDS00005">
    <property type="entry name" value="Isoprenoid_Synthase_Type_I"/>
    <property type="match status" value="2"/>
</dbReference>
<keyword evidence="2" id="KW-0479">Metal-binding</keyword>
<gene>
    <name evidence="4" type="ORF">O4U47_20830</name>
</gene>
<reference evidence="4" key="1">
    <citation type="submission" date="2023-01" db="EMBL/GenBank/DDBJ databases">
        <title>Draft genome sequence of Nocardiopsis sp. LSu2-4 isolated from halophytes.</title>
        <authorList>
            <person name="Duangmal K."/>
            <person name="Chantavorakit T."/>
        </authorList>
    </citation>
    <scope>NUCLEOTIDE SEQUENCE</scope>
    <source>
        <strain evidence="4">LSu2-4</strain>
    </source>
</reference>
<dbReference type="PANTHER" id="PTHR35201">
    <property type="entry name" value="TERPENE SYNTHASE"/>
    <property type="match status" value="1"/>
</dbReference>
<feature type="compositionally biased region" description="Basic and acidic residues" evidence="3">
    <location>
        <begin position="742"/>
        <end position="758"/>
    </location>
</feature>